<dbReference type="NCBIfam" id="TIGR00254">
    <property type="entry name" value="GGDEF"/>
    <property type="match status" value="1"/>
</dbReference>
<keyword evidence="4" id="KW-1185">Reference proteome</keyword>
<dbReference type="PANTHER" id="PTHR44757">
    <property type="entry name" value="DIGUANYLATE CYCLASE DGCP"/>
    <property type="match status" value="1"/>
</dbReference>
<dbReference type="Gene3D" id="3.30.70.270">
    <property type="match status" value="1"/>
</dbReference>
<dbReference type="InterPro" id="IPR013656">
    <property type="entry name" value="PAS_4"/>
</dbReference>
<dbReference type="PROSITE" id="PS50887">
    <property type="entry name" value="GGDEF"/>
    <property type="match status" value="1"/>
</dbReference>
<dbReference type="SUPFAM" id="SSF55785">
    <property type="entry name" value="PYP-like sensor domain (PAS domain)"/>
    <property type="match status" value="1"/>
</dbReference>
<dbReference type="Pfam" id="PF00990">
    <property type="entry name" value="GGDEF"/>
    <property type="match status" value="1"/>
</dbReference>
<dbReference type="PANTHER" id="PTHR44757:SF2">
    <property type="entry name" value="BIOFILM ARCHITECTURE MAINTENANCE PROTEIN MBAA"/>
    <property type="match status" value="1"/>
</dbReference>
<dbReference type="SMART" id="SM00052">
    <property type="entry name" value="EAL"/>
    <property type="match status" value="1"/>
</dbReference>
<dbReference type="CDD" id="cd01948">
    <property type="entry name" value="EAL"/>
    <property type="match status" value="1"/>
</dbReference>
<dbReference type="Proteomes" id="UP001225596">
    <property type="component" value="Unassembled WGS sequence"/>
</dbReference>
<dbReference type="NCBIfam" id="TIGR00229">
    <property type="entry name" value="sensory_box"/>
    <property type="match status" value="1"/>
</dbReference>
<reference evidence="3 4" key="1">
    <citation type="submission" date="2023-08" db="EMBL/GenBank/DDBJ databases">
        <title>Oxalobacteraceae gen .nov., isolated from river sludge outside the plant.</title>
        <authorList>
            <person name="Zhao S.Y."/>
        </authorList>
    </citation>
    <scope>NUCLEOTIDE SEQUENCE [LARGE SCALE GENOMIC DNA]</scope>
    <source>
        <strain evidence="3 4">R-40</strain>
    </source>
</reference>
<comment type="caution">
    <text evidence="3">The sequence shown here is derived from an EMBL/GenBank/DDBJ whole genome shotgun (WGS) entry which is preliminary data.</text>
</comment>
<dbReference type="SUPFAM" id="SSF141868">
    <property type="entry name" value="EAL domain-like"/>
    <property type="match status" value="1"/>
</dbReference>
<evidence type="ECO:0000313" key="4">
    <source>
        <dbReference type="Proteomes" id="UP001225596"/>
    </source>
</evidence>
<dbReference type="InterPro" id="IPR035965">
    <property type="entry name" value="PAS-like_dom_sf"/>
</dbReference>
<dbReference type="RefSeq" id="WP_338438454.1">
    <property type="nucleotide sequence ID" value="NZ_JAUYVH010000024.1"/>
</dbReference>
<dbReference type="SUPFAM" id="SSF55073">
    <property type="entry name" value="Nucleotide cyclase"/>
    <property type="match status" value="1"/>
</dbReference>
<sequence>MRLADYIRNDLETLLQEWEKYAKTIHSPIGLNRNELRDHAEEMLRAIANDLELPESEQQKFDKSRGLRDFTRKHSFGRDESASQHGLGRLQSGFGIEGLVSEFRALRASVLRCWQKAQRTGTVESDFADMYRFNEAIDQALAESISSYVSEKERQARLFESIHSSAPDHSCVLDLSGRVIYANRAMELMLNLPLSALKGKYFFDFVTESPEQLYHEICQIIQTKQSLHTELSFHDRPGTYEYIFFPVLAEDGTVESITGAARNISERKAKDEEIWRSANYDLLTGLPNRRLFYDRLEQEINHAERTGSMIALLFIDLDHFKEANDMLGHDAGDILLRQTADRLHTCIRKQDTVARLGGDEFTIILANIEHFADVETVAKKTLKELARNFSILRQNVHLSASIGITLYPRDASTTEHLIRNADQAMYAAKNAGRNCFAVYTDEMQKGALVRLRLITELRQAISQNQLAVFYQPIIDLTNGKTSKAEALVRWQHPQMGWIPPREFIGLAEEIGVISEISNWVFTKSVSNAEEWRKSLGGQFQISVNISPFQFMERKHGLNWIEYFKHIVLDSNSVSIEITESVFLNSEELNVMERLADLKKIGIQLAIDDFGTGYSSLSYLRKFDIDYLKIDQSFVHDMTSDESSRAIAEAIIAMGHKLGLKVIAEGVETEEQRDWLKNFGCDYAQGFLFSMPLPEQEFVQRYVH</sequence>
<dbReference type="InterPro" id="IPR035919">
    <property type="entry name" value="EAL_sf"/>
</dbReference>
<accession>A0ABU1BTP7</accession>
<dbReference type="Pfam" id="PF00563">
    <property type="entry name" value="EAL"/>
    <property type="match status" value="1"/>
</dbReference>
<dbReference type="EMBL" id="JAUYVH010000024">
    <property type="protein sequence ID" value="MDQ9172400.1"/>
    <property type="molecule type" value="Genomic_DNA"/>
</dbReference>
<dbReference type="InterPro" id="IPR052155">
    <property type="entry name" value="Biofilm_reg_signaling"/>
</dbReference>
<dbReference type="InterPro" id="IPR000160">
    <property type="entry name" value="GGDEF_dom"/>
</dbReference>
<evidence type="ECO:0000259" key="2">
    <source>
        <dbReference type="PROSITE" id="PS50887"/>
    </source>
</evidence>
<dbReference type="Gene3D" id="3.20.20.450">
    <property type="entry name" value="EAL domain"/>
    <property type="match status" value="1"/>
</dbReference>
<feature type="domain" description="GGDEF" evidence="2">
    <location>
        <begin position="308"/>
        <end position="441"/>
    </location>
</feature>
<gene>
    <name evidence="3" type="ORF">Q8A64_18515</name>
</gene>
<evidence type="ECO:0000313" key="3">
    <source>
        <dbReference type="EMBL" id="MDQ9172400.1"/>
    </source>
</evidence>
<dbReference type="PROSITE" id="PS50883">
    <property type="entry name" value="EAL"/>
    <property type="match status" value="1"/>
</dbReference>
<dbReference type="CDD" id="cd00130">
    <property type="entry name" value="PAS"/>
    <property type="match status" value="1"/>
</dbReference>
<dbReference type="CDD" id="cd01949">
    <property type="entry name" value="GGDEF"/>
    <property type="match status" value="1"/>
</dbReference>
<dbReference type="Pfam" id="PF08448">
    <property type="entry name" value="PAS_4"/>
    <property type="match status" value="1"/>
</dbReference>
<proteinExistence type="predicted"/>
<dbReference type="InterPro" id="IPR029787">
    <property type="entry name" value="Nucleotide_cyclase"/>
</dbReference>
<feature type="domain" description="EAL" evidence="1">
    <location>
        <begin position="450"/>
        <end position="703"/>
    </location>
</feature>
<evidence type="ECO:0000259" key="1">
    <source>
        <dbReference type="PROSITE" id="PS50883"/>
    </source>
</evidence>
<dbReference type="Gene3D" id="3.30.450.20">
    <property type="entry name" value="PAS domain"/>
    <property type="match status" value="1"/>
</dbReference>
<dbReference type="SMART" id="SM00091">
    <property type="entry name" value="PAS"/>
    <property type="match status" value="1"/>
</dbReference>
<name>A0ABU1BTP7_9BURK</name>
<dbReference type="SMART" id="SM00267">
    <property type="entry name" value="GGDEF"/>
    <property type="match status" value="1"/>
</dbReference>
<dbReference type="InterPro" id="IPR000014">
    <property type="entry name" value="PAS"/>
</dbReference>
<dbReference type="InterPro" id="IPR001633">
    <property type="entry name" value="EAL_dom"/>
</dbReference>
<protein>
    <submittedName>
        <fullName evidence="3">EAL domain-containing protein</fullName>
    </submittedName>
</protein>
<organism evidence="3 4">
    <name type="scientific">Keguizhuia sedimenti</name>
    <dbReference type="NCBI Taxonomy" id="3064264"/>
    <lineage>
        <taxon>Bacteria</taxon>
        <taxon>Pseudomonadati</taxon>
        <taxon>Pseudomonadota</taxon>
        <taxon>Betaproteobacteria</taxon>
        <taxon>Burkholderiales</taxon>
        <taxon>Oxalobacteraceae</taxon>
        <taxon>Keguizhuia</taxon>
    </lineage>
</organism>
<dbReference type="InterPro" id="IPR043128">
    <property type="entry name" value="Rev_trsase/Diguanyl_cyclase"/>
</dbReference>